<dbReference type="PATRIC" id="fig|1165867.3.peg.4870"/>
<dbReference type="RefSeq" id="WP_007299332.1">
    <property type="nucleotide sequence ID" value="NZ_AJJH01000135.1"/>
</dbReference>
<comment type="caution">
    <text evidence="1">The sequence shown here is derived from an EMBL/GenBank/DDBJ whole genome shotgun (WGS) entry which is preliminary data.</text>
</comment>
<evidence type="ECO:0000313" key="2">
    <source>
        <dbReference type="Proteomes" id="UP000006447"/>
    </source>
</evidence>
<evidence type="ECO:0000313" key="1">
    <source>
        <dbReference type="EMBL" id="EID77441.1"/>
    </source>
</evidence>
<dbReference type="Gene3D" id="3.30.870.10">
    <property type="entry name" value="Endonuclease Chain A"/>
    <property type="match status" value="1"/>
</dbReference>
<accession>I0WM25</accession>
<protein>
    <recommendedName>
        <fullName evidence="3">PLD phosphodiesterase domain-containing protein</fullName>
    </recommendedName>
</protein>
<name>I0WM25_RHOOP</name>
<gene>
    <name evidence="1" type="ORF">W59_23875</name>
</gene>
<reference evidence="1 2" key="1">
    <citation type="journal article" date="2012" name="J. Bacteriol.">
        <title>Draft genome sequence of the nitrophenol-degrading actinomycete Rhodococcus imtechensis RKJ300.</title>
        <authorList>
            <person name="Vikram S."/>
            <person name="Kumar S."/>
            <person name="Subramanian S."/>
            <person name="Raghava G.P."/>
        </authorList>
    </citation>
    <scope>NUCLEOTIDE SEQUENCE [LARGE SCALE GENOMIC DNA]</scope>
    <source>
        <strain evidence="1 2">RKJ300</strain>
    </source>
</reference>
<proteinExistence type="predicted"/>
<dbReference type="AlphaFoldDB" id="I0WM25"/>
<evidence type="ECO:0008006" key="3">
    <source>
        <dbReference type="Google" id="ProtNLM"/>
    </source>
</evidence>
<dbReference type="Proteomes" id="UP000006447">
    <property type="component" value="Unassembled WGS sequence"/>
</dbReference>
<dbReference type="EMBL" id="AJJH01000135">
    <property type="protein sequence ID" value="EID77441.1"/>
    <property type="molecule type" value="Genomic_DNA"/>
</dbReference>
<dbReference type="CDD" id="cd09117">
    <property type="entry name" value="PLDc_Bfil_DEXD_like"/>
    <property type="match status" value="1"/>
</dbReference>
<organism evidence="1 2">
    <name type="scientific">Rhodococcus opacus RKJ300 = JCM 13270</name>
    <dbReference type="NCBI Taxonomy" id="1165867"/>
    <lineage>
        <taxon>Bacteria</taxon>
        <taxon>Bacillati</taxon>
        <taxon>Actinomycetota</taxon>
        <taxon>Actinomycetes</taxon>
        <taxon>Mycobacteriales</taxon>
        <taxon>Nocardiaceae</taxon>
        <taxon>Rhodococcus</taxon>
    </lineage>
</organism>
<sequence>MGTTFHGPSPWPHITRAIRTRGPRHAAIAYLGEDAPTLLPLRAGDLLVVNASRAAVRAHVTSPVALAYYVEAGVRVLSSPNLHANVIATDRRAVIGSANASHSSTIADEAVVVTDDPEVVTGVRAFIEGIEEITEVDQVFLDNASTEWQIGRSVPIPGVGGRVRAELDFLPARVSRMFVRHIVEYEPSATEQQTWDTQARRHHTTTAGPAATYQLEWFRPGDRRARLERGDVLIFVTDDEWIYPPAVVDSDAIAIPHTHRAFGHLPLVRADLQPVAVADAEQQLADLGHPNPRLTTDHRIISASLRAALLRLWNL</sequence>